<sequence length="98" mass="11641">MDESRALETLKRSRREIDRIDREILDLISSRTSLAREIAEAKVALGMEIFDPERELEIIERTRRIARAYGINEDKLIQLMKILMDLSKTEQKELLRRQ</sequence>
<dbReference type="InterPro" id="IPR002701">
    <property type="entry name" value="CM_II_prokaryot"/>
</dbReference>
<dbReference type="GeneID" id="9704908"/>
<dbReference type="HOGENOM" id="CLU_131518_4_0_2"/>
<dbReference type="GeneID" id="86199117"/>
<dbReference type="SUPFAM" id="SSF48600">
    <property type="entry name" value="Chorismate mutase II"/>
    <property type="match status" value="1"/>
</dbReference>
<dbReference type="SMART" id="SM00830">
    <property type="entry name" value="CM_2"/>
    <property type="match status" value="1"/>
</dbReference>
<dbReference type="Gene3D" id="1.20.59.10">
    <property type="entry name" value="Chorismate mutase"/>
    <property type="match status" value="1"/>
</dbReference>
<dbReference type="RefSeq" id="WP_013296012.1">
    <property type="nucleotide sequence ID" value="NC_014408.1"/>
</dbReference>
<dbReference type="OrthoDB" id="74728at2157"/>
<dbReference type="AlphaFoldDB" id="D9PX42"/>
<name>D9PX42_METTM</name>
<dbReference type="NCBIfam" id="TIGR01791">
    <property type="entry name" value="CM_archaeal"/>
    <property type="match status" value="1"/>
</dbReference>
<evidence type="ECO:0000256" key="1">
    <source>
        <dbReference type="ARBA" id="ARBA00023235"/>
    </source>
</evidence>
<dbReference type="STRING" id="79929.MTBMA_c12000"/>
<reference evidence="3 4" key="2">
    <citation type="journal article" date="2010" name="J. Bacteriol.">
        <title>Complete genome sequence of Methanothermobacter marburgensis, a methanoarchaeon model organism.</title>
        <authorList>
            <person name="Liesegang H."/>
            <person name="Kaster A.K."/>
            <person name="Wiezer A."/>
            <person name="Goenrich M."/>
            <person name="Wollherr A."/>
            <person name="Seedorf H."/>
            <person name="Gottschalk G."/>
            <person name="Thauer R.K."/>
        </authorList>
    </citation>
    <scope>NUCLEOTIDE SEQUENCE [LARGE SCALE GENOMIC DNA]</scope>
    <source>
        <strain evidence="4">ATCC BAA-927 / DSM 2133 / JCM 14651 / NBRC 100331 / OCM 82 / Marburg</strain>
    </source>
</reference>
<accession>D9PX42</accession>
<feature type="domain" description="Chorismate mutase" evidence="2">
    <location>
        <begin position="4"/>
        <end position="95"/>
    </location>
</feature>
<dbReference type="PANTHER" id="PTHR38041:SF1">
    <property type="entry name" value="CHORISMATE MUTASE"/>
    <property type="match status" value="1"/>
</dbReference>
<dbReference type="EC" id="5.4.99.5" evidence="3"/>
<dbReference type="EMBL" id="CP001710">
    <property type="protein sequence ID" value="ADL58790.1"/>
    <property type="molecule type" value="Genomic_DNA"/>
</dbReference>
<proteinExistence type="predicted"/>
<dbReference type="InterPro" id="IPR051331">
    <property type="entry name" value="Chorismate_mutase-related"/>
</dbReference>
<reference key="1">
    <citation type="submission" date="2009-08" db="EMBL/GenBank/DDBJ databases">
        <title>The genome sequence of Methanothermobacter marburgensis.</title>
        <authorList>
            <person name="Kaster A."/>
            <person name="Seedorf H."/>
            <person name="Goenrich M."/>
            <person name="Wiezer A."/>
            <person name="Liesegang H."/>
            <person name="Thauer R."/>
            <person name="Gottschalk G."/>
        </authorList>
    </citation>
    <scope>NUCLEOTIDE SEQUENCE</scope>
    <source>
        <strain>Marburg</strain>
    </source>
</reference>
<dbReference type="PANTHER" id="PTHR38041">
    <property type="entry name" value="CHORISMATE MUTASE"/>
    <property type="match status" value="1"/>
</dbReference>
<dbReference type="PROSITE" id="PS51168">
    <property type="entry name" value="CHORISMATE_MUT_2"/>
    <property type="match status" value="1"/>
</dbReference>
<dbReference type="InterPro" id="IPR010950">
    <property type="entry name" value="Chorismate_mutase_arc"/>
</dbReference>
<evidence type="ECO:0000313" key="3">
    <source>
        <dbReference type="EMBL" id="ADL58790.1"/>
    </source>
</evidence>
<dbReference type="PaxDb" id="79929-MTBMA_c12000"/>
<dbReference type="Proteomes" id="UP000000345">
    <property type="component" value="Chromosome"/>
</dbReference>
<protein>
    <submittedName>
        <fullName evidence="3">Chorismate mutase</fullName>
        <ecNumber evidence="3">5.4.99.5</ecNumber>
    </submittedName>
</protein>
<evidence type="ECO:0000259" key="2">
    <source>
        <dbReference type="PROSITE" id="PS51168"/>
    </source>
</evidence>
<keyword evidence="4" id="KW-1185">Reference proteome</keyword>
<dbReference type="InterPro" id="IPR036979">
    <property type="entry name" value="CM_dom_sf"/>
</dbReference>
<dbReference type="GO" id="GO:0004106">
    <property type="term" value="F:chorismate mutase activity"/>
    <property type="evidence" value="ECO:0007669"/>
    <property type="project" value="UniProtKB-EC"/>
</dbReference>
<dbReference type="KEGG" id="mmg:MTBMA_c12000"/>
<dbReference type="NCBIfam" id="NF004925">
    <property type="entry name" value="PRK06285.1"/>
    <property type="match status" value="1"/>
</dbReference>
<dbReference type="Pfam" id="PF01817">
    <property type="entry name" value="CM_2"/>
    <property type="match status" value="1"/>
</dbReference>
<organism evidence="3 4">
    <name type="scientific">Methanothermobacter marburgensis (strain ATCC BAA-927 / DSM 2133 / JCM 14651 / NBRC 100331 / OCM 82 / Marburg)</name>
    <name type="common">Methanobacterium thermoautotrophicum</name>
    <dbReference type="NCBI Taxonomy" id="79929"/>
    <lineage>
        <taxon>Archaea</taxon>
        <taxon>Methanobacteriati</taxon>
        <taxon>Methanobacteriota</taxon>
        <taxon>Methanomada group</taxon>
        <taxon>Methanobacteria</taxon>
        <taxon>Methanobacteriales</taxon>
        <taxon>Methanobacteriaceae</taxon>
        <taxon>Methanothermobacter</taxon>
    </lineage>
</organism>
<gene>
    <name evidence="3" type="primary">aroH</name>
    <name evidence="3" type="ordered locus">MTBMA_c12000</name>
</gene>
<evidence type="ECO:0000313" key="4">
    <source>
        <dbReference type="Proteomes" id="UP000000345"/>
    </source>
</evidence>
<dbReference type="GO" id="GO:0046417">
    <property type="term" value="P:chorismate metabolic process"/>
    <property type="evidence" value="ECO:0007669"/>
    <property type="project" value="InterPro"/>
</dbReference>
<dbReference type="InterPro" id="IPR036263">
    <property type="entry name" value="Chorismate_II_sf"/>
</dbReference>
<dbReference type="GO" id="GO:0009697">
    <property type="term" value="P:salicylic acid biosynthetic process"/>
    <property type="evidence" value="ECO:0007669"/>
    <property type="project" value="TreeGrafter"/>
</dbReference>
<keyword evidence="1 3" id="KW-0413">Isomerase</keyword>